<evidence type="ECO:0008006" key="4">
    <source>
        <dbReference type="Google" id="ProtNLM"/>
    </source>
</evidence>
<name>A0A2T5FYY8_9SPHN</name>
<comment type="similarity">
    <text evidence="1">Belongs to the RutC family.</text>
</comment>
<organism evidence="2 3">
    <name type="scientific">Sphingomonas oleivorans</name>
    <dbReference type="NCBI Taxonomy" id="1735121"/>
    <lineage>
        <taxon>Bacteria</taxon>
        <taxon>Pseudomonadati</taxon>
        <taxon>Pseudomonadota</taxon>
        <taxon>Alphaproteobacteria</taxon>
        <taxon>Sphingomonadales</taxon>
        <taxon>Sphingomonadaceae</taxon>
        <taxon>Sphingomonas</taxon>
    </lineage>
</organism>
<dbReference type="EMBL" id="NWBU01000006">
    <property type="protein sequence ID" value="PTQ11812.1"/>
    <property type="molecule type" value="Genomic_DNA"/>
</dbReference>
<evidence type="ECO:0000313" key="3">
    <source>
        <dbReference type="Proteomes" id="UP000244162"/>
    </source>
</evidence>
<accession>A0A2T5FYY8</accession>
<dbReference type="OrthoDB" id="9799840at2"/>
<reference evidence="2 3" key="1">
    <citation type="submission" date="2017-09" db="EMBL/GenBank/DDBJ databases">
        <title>Sphingomonas panjinensis sp.nov., isolated from oil-contaminated soil.</title>
        <authorList>
            <person name="Wang L."/>
            <person name="Chen L."/>
        </authorList>
    </citation>
    <scope>NUCLEOTIDE SEQUENCE [LARGE SCALE GENOMIC DNA]</scope>
    <source>
        <strain evidence="2 3">FW-11</strain>
    </source>
</reference>
<sequence length="127" mass="13761">MEEIETIRAATVPPPAGHYSHAVAYGGMIFVSGQFGYDADDPEPARAPAAVQTRRCLSSIARILEAAGSDLTRVLKTTIYVSNIELWPEVNLAYAEMFGSHRPARAVVPVDKLHYGFCVEIEAVAAK</sequence>
<dbReference type="PANTHER" id="PTHR11803">
    <property type="entry name" value="2-IMINOBUTANOATE/2-IMINOPROPANOATE DEAMINASE RIDA"/>
    <property type="match status" value="1"/>
</dbReference>
<dbReference type="PANTHER" id="PTHR11803:SF58">
    <property type="entry name" value="PROTEIN HMF1-RELATED"/>
    <property type="match status" value="1"/>
</dbReference>
<dbReference type="InterPro" id="IPR035959">
    <property type="entry name" value="RutC-like_sf"/>
</dbReference>
<dbReference type="AlphaFoldDB" id="A0A2T5FYY8"/>
<keyword evidence="3" id="KW-1185">Reference proteome</keyword>
<dbReference type="Proteomes" id="UP000244162">
    <property type="component" value="Unassembled WGS sequence"/>
</dbReference>
<dbReference type="FunFam" id="3.30.1330.40:FF:000001">
    <property type="entry name" value="L-PSP family endoribonuclease"/>
    <property type="match status" value="1"/>
</dbReference>
<dbReference type="GO" id="GO:0005829">
    <property type="term" value="C:cytosol"/>
    <property type="evidence" value="ECO:0007669"/>
    <property type="project" value="TreeGrafter"/>
</dbReference>
<dbReference type="RefSeq" id="WP_107967325.1">
    <property type="nucleotide sequence ID" value="NZ_NWBU01000006.1"/>
</dbReference>
<proteinExistence type="inferred from homology"/>
<dbReference type="CDD" id="cd00448">
    <property type="entry name" value="YjgF_YER057c_UK114_family"/>
    <property type="match status" value="1"/>
</dbReference>
<dbReference type="Gene3D" id="3.30.1330.40">
    <property type="entry name" value="RutC-like"/>
    <property type="match status" value="1"/>
</dbReference>
<comment type="caution">
    <text evidence="2">The sequence shown here is derived from an EMBL/GenBank/DDBJ whole genome shotgun (WGS) entry which is preliminary data.</text>
</comment>
<dbReference type="Pfam" id="PF01042">
    <property type="entry name" value="Ribonuc_L-PSP"/>
    <property type="match status" value="1"/>
</dbReference>
<dbReference type="GO" id="GO:0019239">
    <property type="term" value="F:deaminase activity"/>
    <property type="evidence" value="ECO:0007669"/>
    <property type="project" value="TreeGrafter"/>
</dbReference>
<gene>
    <name evidence="2" type="ORF">CLG96_07750</name>
</gene>
<dbReference type="InterPro" id="IPR006175">
    <property type="entry name" value="YjgF/YER057c/UK114"/>
</dbReference>
<evidence type="ECO:0000256" key="1">
    <source>
        <dbReference type="ARBA" id="ARBA00010552"/>
    </source>
</evidence>
<protein>
    <recommendedName>
        <fullName evidence="4">Enamine deaminase RidA</fullName>
    </recommendedName>
</protein>
<dbReference type="SUPFAM" id="SSF55298">
    <property type="entry name" value="YjgF-like"/>
    <property type="match status" value="1"/>
</dbReference>
<evidence type="ECO:0000313" key="2">
    <source>
        <dbReference type="EMBL" id="PTQ11812.1"/>
    </source>
</evidence>